<protein>
    <submittedName>
        <fullName evidence="1">Uncharacterized protein</fullName>
    </submittedName>
</protein>
<gene>
    <name evidence="1" type="ORF">GCM10007390_49840</name>
</gene>
<accession>A0A8J3GB53</accession>
<proteinExistence type="predicted"/>
<evidence type="ECO:0000313" key="2">
    <source>
        <dbReference type="Proteomes" id="UP000598271"/>
    </source>
</evidence>
<evidence type="ECO:0000313" key="1">
    <source>
        <dbReference type="EMBL" id="GHB87773.1"/>
    </source>
</evidence>
<keyword evidence="2" id="KW-1185">Reference proteome</keyword>
<dbReference type="EMBL" id="BMXF01000008">
    <property type="protein sequence ID" value="GHB87773.1"/>
    <property type="molecule type" value="Genomic_DNA"/>
</dbReference>
<organism evidence="1 2">
    <name type="scientific">Persicitalea jodogahamensis</name>
    <dbReference type="NCBI Taxonomy" id="402147"/>
    <lineage>
        <taxon>Bacteria</taxon>
        <taxon>Pseudomonadati</taxon>
        <taxon>Bacteroidota</taxon>
        <taxon>Cytophagia</taxon>
        <taxon>Cytophagales</taxon>
        <taxon>Spirosomataceae</taxon>
        <taxon>Persicitalea</taxon>
    </lineage>
</organism>
<dbReference type="AlphaFoldDB" id="A0A8J3GB53"/>
<reference evidence="1 2" key="1">
    <citation type="journal article" date="2014" name="Int. J. Syst. Evol. Microbiol.">
        <title>Complete genome sequence of Corynebacterium casei LMG S-19264T (=DSM 44701T), isolated from a smear-ripened cheese.</title>
        <authorList>
            <consortium name="US DOE Joint Genome Institute (JGI-PGF)"/>
            <person name="Walter F."/>
            <person name="Albersmeier A."/>
            <person name="Kalinowski J."/>
            <person name="Ruckert C."/>
        </authorList>
    </citation>
    <scope>NUCLEOTIDE SEQUENCE [LARGE SCALE GENOMIC DNA]</scope>
    <source>
        <strain evidence="1 2">KCTC 12866</strain>
    </source>
</reference>
<dbReference type="Proteomes" id="UP000598271">
    <property type="component" value="Unassembled WGS sequence"/>
</dbReference>
<name>A0A8J3GB53_9BACT</name>
<comment type="caution">
    <text evidence="1">The sequence shown here is derived from an EMBL/GenBank/DDBJ whole genome shotgun (WGS) entry which is preliminary data.</text>
</comment>
<sequence length="92" mass="10359">MCGGVAYNDDFSHKMDFARFAKRELSIGRAEAKPLRKYSRPAQLEVPDLHNGSKLSVRSKLPESLFPNPPVRHQPILKLVKGLAVVWIYDVG</sequence>